<evidence type="ECO:0000313" key="2">
    <source>
        <dbReference type="Proteomes" id="UP000823964"/>
    </source>
</evidence>
<proteinExistence type="predicted"/>
<protein>
    <submittedName>
        <fullName evidence="1">Aminotransferase class IV</fullName>
    </submittedName>
</protein>
<name>A0A9D1VBE4_9BACT</name>
<comment type="caution">
    <text evidence="1">The sequence shown here is derived from an EMBL/GenBank/DDBJ whole genome shotgun (WGS) entry which is preliminary data.</text>
</comment>
<dbReference type="InterPro" id="IPR043132">
    <property type="entry name" value="BCAT-like_C"/>
</dbReference>
<reference evidence="1" key="2">
    <citation type="submission" date="2021-04" db="EMBL/GenBank/DDBJ databases">
        <authorList>
            <person name="Gilroy R."/>
        </authorList>
    </citation>
    <scope>NUCLEOTIDE SEQUENCE</scope>
    <source>
        <strain evidence="1">14975</strain>
    </source>
</reference>
<dbReference type="EMBL" id="DXFQ01000090">
    <property type="protein sequence ID" value="HIX19980.1"/>
    <property type="molecule type" value="Genomic_DNA"/>
</dbReference>
<accession>A0A9D1VBE4</accession>
<sequence>MLDGCAERLELHRTRAERSCGVALPGFADAVARVVAGLPQRGEFRLHLPYDATGFFPATVQAYRPRVIRRLRVVEAAVDYALKDEDRSVFEALRARYPDADELLLTRGGLVTDTCFSNVLVGEPGHWVCPADCVLAGTRRESLLREGAVALRPVRVEDLADYPFVTLINAMLPPGRIMLPMRDVLMPR</sequence>
<reference evidence="1" key="1">
    <citation type="journal article" date="2021" name="PeerJ">
        <title>Extensive microbial diversity within the chicken gut microbiome revealed by metagenomics and culture.</title>
        <authorList>
            <person name="Gilroy R."/>
            <person name="Ravi A."/>
            <person name="Getino M."/>
            <person name="Pursley I."/>
            <person name="Horton D.L."/>
            <person name="Alikhan N.F."/>
            <person name="Baker D."/>
            <person name="Gharbi K."/>
            <person name="Hall N."/>
            <person name="Watson M."/>
            <person name="Adriaenssens E.M."/>
            <person name="Foster-Nyarko E."/>
            <person name="Jarju S."/>
            <person name="Secka A."/>
            <person name="Antonio M."/>
            <person name="Oren A."/>
            <person name="Chaudhuri R.R."/>
            <person name="La Ragione R."/>
            <person name="Hildebrand F."/>
            <person name="Pallen M.J."/>
        </authorList>
    </citation>
    <scope>NUCLEOTIDE SEQUENCE</scope>
    <source>
        <strain evidence="1">14975</strain>
    </source>
</reference>
<dbReference type="InterPro" id="IPR036038">
    <property type="entry name" value="Aminotransferase-like"/>
</dbReference>
<gene>
    <name evidence="1" type="ORF">H9862_05170</name>
</gene>
<organism evidence="1 2">
    <name type="scientific">Candidatus Akkermansia intestinigallinarum</name>
    <dbReference type="NCBI Taxonomy" id="2838431"/>
    <lineage>
        <taxon>Bacteria</taxon>
        <taxon>Pseudomonadati</taxon>
        <taxon>Verrucomicrobiota</taxon>
        <taxon>Verrucomicrobiia</taxon>
        <taxon>Verrucomicrobiales</taxon>
        <taxon>Akkermansiaceae</taxon>
        <taxon>Akkermansia</taxon>
    </lineage>
</organism>
<dbReference type="Pfam" id="PF01063">
    <property type="entry name" value="Aminotran_4"/>
    <property type="match status" value="1"/>
</dbReference>
<dbReference type="AlphaFoldDB" id="A0A9D1VBE4"/>
<dbReference type="Gene3D" id="3.20.10.10">
    <property type="entry name" value="D-amino Acid Aminotransferase, subunit A, domain 2"/>
    <property type="match status" value="1"/>
</dbReference>
<keyword evidence="1" id="KW-0032">Aminotransferase</keyword>
<dbReference type="SUPFAM" id="SSF56752">
    <property type="entry name" value="D-aminoacid aminotransferase-like PLP-dependent enzymes"/>
    <property type="match status" value="1"/>
</dbReference>
<evidence type="ECO:0000313" key="1">
    <source>
        <dbReference type="EMBL" id="HIX19980.1"/>
    </source>
</evidence>
<dbReference type="Proteomes" id="UP000823964">
    <property type="component" value="Unassembled WGS sequence"/>
</dbReference>
<dbReference type="InterPro" id="IPR001544">
    <property type="entry name" value="Aminotrans_IV"/>
</dbReference>
<keyword evidence="1" id="KW-0808">Transferase</keyword>
<dbReference type="GO" id="GO:0008483">
    <property type="term" value="F:transaminase activity"/>
    <property type="evidence" value="ECO:0007669"/>
    <property type="project" value="UniProtKB-KW"/>
</dbReference>